<keyword evidence="2" id="KW-0540">Nuclease</keyword>
<name>K9UFT8_CHAP6</name>
<dbReference type="InterPro" id="IPR000305">
    <property type="entry name" value="GIY-YIG_endonuc"/>
</dbReference>
<dbReference type="HOGENOM" id="CLU_1407554_0_0_3"/>
<dbReference type="GO" id="GO:0004519">
    <property type="term" value="F:endonuclease activity"/>
    <property type="evidence" value="ECO:0007669"/>
    <property type="project" value="UniProtKB-KW"/>
</dbReference>
<dbReference type="RefSeq" id="WP_015159245.1">
    <property type="nucleotide sequence ID" value="NC_019697.1"/>
</dbReference>
<sequence length="192" mass="22902">MTQNQLSLFSANEINRATPNRPVLMSKDFLIDWKSRIVTYQQQIWNNPPSQQTSLFESSSNQFDPDSVDPFGLLYQPFEFYRLPEDGQENCLYFVVDLMQPLLLYVGETQQTPKKRWMNHYCRDYTDNYLALNHHYKLEVAVNIGFWWNTPTNRKARQAMELALIDKWRSPFNKENWHIYSQPFKKAGSINY</sequence>
<dbReference type="PATRIC" id="fig|1173020.3.peg.2239"/>
<evidence type="ECO:0000313" key="3">
    <source>
        <dbReference type="Proteomes" id="UP000010366"/>
    </source>
</evidence>
<gene>
    <name evidence="2" type="ORF">Cha6605_1973</name>
</gene>
<protein>
    <submittedName>
        <fullName evidence="2">Putative endonuclease</fullName>
    </submittedName>
</protein>
<dbReference type="KEGG" id="cmp:Cha6605_1973"/>
<dbReference type="OrthoDB" id="508938at2"/>
<accession>K9UFT8</accession>
<feature type="domain" description="GIY-YIG" evidence="1">
    <location>
        <begin position="88"/>
        <end position="174"/>
    </location>
</feature>
<dbReference type="STRING" id="1173020.Cha6605_1973"/>
<dbReference type="eggNOG" id="ENOG50313YR">
    <property type="taxonomic scope" value="Bacteria"/>
</dbReference>
<reference evidence="2 3" key="1">
    <citation type="submission" date="2012-05" db="EMBL/GenBank/DDBJ databases">
        <title>Finished chromosome of genome of Chamaesiphon sp. PCC 6605.</title>
        <authorList>
            <consortium name="US DOE Joint Genome Institute"/>
            <person name="Gugger M."/>
            <person name="Coursin T."/>
            <person name="Rippka R."/>
            <person name="Tandeau De Marsac N."/>
            <person name="Huntemann M."/>
            <person name="Wei C.-L."/>
            <person name="Han J."/>
            <person name="Detter J.C."/>
            <person name="Han C."/>
            <person name="Tapia R."/>
            <person name="Chen A."/>
            <person name="Kyrpides N."/>
            <person name="Mavromatis K."/>
            <person name="Markowitz V."/>
            <person name="Szeto E."/>
            <person name="Ivanova N."/>
            <person name="Pagani I."/>
            <person name="Pati A."/>
            <person name="Goodwin L."/>
            <person name="Nordberg H.P."/>
            <person name="Cantor M.N."/>
            <person name="Hua S.X."/>
            <person name="Woyke T."/>
            <person name="Kerfeld C.A."/>
        </authorList>
    </citation>
    <scope>NUCLEOTIDE SEQUENCE [LARGE SCALE GENOMIC DNA]</scope>
    <source>
        <strain evidence="3">ATCC 27169 / PCC 6605</strain>
    </source>
</reference>
<keyword evidence="3" id="KW-1185">Reference proteome</keyword>
<evidence type="ECO:0000313" key="2">
    <source>
        <dbReference type="EMBL" id="AFY93079.1"/>
    </source>
</evidence>
<dbReference type="PROSITE" id="PS50164">
    <property type="entry name" value="GIY_YIG"/>
    <property type="match status" value="1"/>
</dbReference>
<keyword evidence="2" id="KW-0255">Endonuclease</keyword>
<organism evidence="2 3">
    <name type="scientific">Chamaesiphon minutus (strain ATCC 27169 / PCC 6605)</name>
    <dbReference type="NCBI Taxonomy" id="1173020"/>
    <lineage>
        <taxon>Bacteria</taxon>
        <taxon>Bacillati</taxon>
        <taxon>Cyanobacteriota</taxon>
        <taxon>Cyanophyceae</taxon>
        <taxon>Gomontiellales</taxon>
        <taxon>Chamaesiphonaceae</taxon>
        <taxon>Chamaesiphon</taxon>
    </lineage>
</organism>
<dbReference type="AlphaFoldDB" id="K9UFT8"/>
<proteinExistence type="predicted"/>
<keyword evidence="2" id="KW-0378">Hydrolase</keyword>
<dbReference type="EMBL" id="CP003600">
    <property type="protein sequence ID" value="AFY93079.1"/>
    <property type="molecule type" value="Genomic_DNA"/>
</dbReference>
<evidence type="ECO:0000259" key="1">
    <source>
        <dbReference type="PROSITE" id="PS50164"/>
    </source>
</evidence>
<dbReference type="Proteomes" id="UP000010366">
    <property type="component" value="Chromosome"/>
</dbReference>